<dbReference type="Pfam" id="PF13420">
    <property type="entry name" value="Acetyltransf_4"/>
    <property type="match status" value="1"/>
</dbReference>
<keyword evidence="2" id="KW-0808">Transferase</keyword>
<dbReference type="InterPro" id="IPR016181">
    <property type="entry name" value="Acyl_CoA_acyltransferase"/>
</dbReference>
<dbReference type="EMBL" id="QZKI01000098">
    <property type="protein sequence ID" value="RJP67873.1"/>
    <property type="molecule type" value="Genomic_DNA"/>
</dbReference>
<evidence type="ECO:0000259" key="1">
    <source>
        <dbReference type="PROSITE" id="PS51186"/>
    </source>
</evidence>
<comment type="caution">
    <text evidence="2">The sequence shown here is derived from an EMBL/GenBank/DDBJ whole genome shotgun (WGS) entry which is preliminary data.</text>
</comment>
<accession>A0A419EUU3</accession>
<dbReference type="Gene3D" id="3.40.630.30">
    <property type="match status" value="1"/>
</dbReference>
<dbReference type="PROSITE" id="PS51186">
    <property type="entry name" value="GNAT"/>
    <property type="match status" value="1"/>
</dbReference>
<reference evidence="2 3" key="1">
    <citation type="journal article" date="2017" name="ISME J.">
        <title>Energy and carbon metabolisms in a deep terrestrial subsurface fluid microbial community.</title>
        <authorList>
            <person name="Momper L."/>
            <person name="Jungbluth S.P."/>
            <person name="Lee M.D."/>
            <person name="Amend J.P."/>
        </authorList>
    </citation>
    <scope>NUCLEOTIDE SEQUENCE [LARGE SCALE GENOMIC DNA]</scope>
    <source>
        <strain evidence="2">SURF_17</strain>
    </source>
</reference>
<evidence type="ECO:0000313" key="2">
    <source>
        <dbReference type="EMBL" id="RJP67873.1"/>
    </source>
</evidence>
<dbReference type="InterPro" id="IPR000182">
    <property type="entry name" value="GNAT_dom"/>
</dbReference>
<dbReference type="AlphaFoldDB" id="A0A419EUU3"/>
<dbReference type="CDD" id="cd04301">
    <property type="entry name" value="NAT_SF"/>
    <property type="match status" value="1"/>
</dbReference>
<protein>
    <submittedName>
        <fullName evidence="2">GNAT family N-acetyltransferase</fullName>
    </submittedName>
</protein>
<organism evidence="2 3">
    <name type="scientific">Candidatus Abyssobacteria bacterium SURF_17</name>
    <dbReference type="NCBI Taxonomy" id="2093361"/>
    <lineage>
        <taxon>Bacteria</taxon>
        <taxon>Pseudomonadati</taxon>
        <taxon>Candidatus Hydrogenedentota</taxon>
        <taxon>Candidatus Abyssobacteria</taxon>
    </lineage>
</organism>
<dbReference type="GO" id="GO:0016747">
    <property type="term" value="F:acyltransferase activity, transferring groups other than amino-acyl groups"/>
    <property type="evidence" value="ECO:0007669"/>
    <property type="project" value="InterPro"/>
</dbReference>
<dbReference type="PANTHER" id="PTHR43072">
    <property type="entry name" value="N-ACETYLTRANSFERASE"/>
    <property type="match status" value="1"/>
</dbReference>
<feature type="domain" description="N-acetyltransferase" evidence="1">
    <location>
        <begin position="3"/>
        <end position="167"/>
    </location>
</feature>
<name>A0A419EUU3_9BACT</name>
<dbReference type="Proteomes" id="UP000285961">
    <property type="component" value="Unassembled WGS sequence"/>
</dbReference>
<evidence type="ECO:0000313" key="3">
    <source>
        <dbReference type="Proteomes" id="UP000285961"/>
    </source>
</evidence>
<gene>
    <name evidence="2" type="ORF">C4532_13995</name>
</gene>
<dbReference type="SUPFAM" id="SSF55729">
    <property type="entry name" value="Acyl-CoA N-acyltransferases (Nat)"/>
    <property type="match status" value="1"/>
</dbReference>
<proteinExistence type="predicted"/>
<sequence>MEILIRPARLDDAEHIARILNQVIESGAYTVLDTLFTVDDERTFITNFPEHGVFHVAECSRSRAIHGFQTIEPFSALPTKAFHHVASIGTFIDMEHRRRGIGARLSETTFEAAKRKGYEKIFTYVRSDNRASLAFHLKLGFRIIGIAERQAKLRGGYVDEVLIEKFL</sequence>